<protein>
    <submittedName>
        <fullName evidence="1">Cysteine-rich domain contining protein</fullName>
    </submittedName>
</protein>
<gene>
    <name evidence="1" type="ORF">Glittering_47</name>
</gene>
<evidence type="ECO:0000313" key="1">
    <source>
        <dbReference type="EMBL" id="AGY47234.1"/>
    </source>
</evidence>
<dbReference type="GeneID" id="17959437"/>
<sequence length="144" mass="16521">MIKTLLVIKRNSRFHSRKHIKTKEAILMSCYHCKFAKDFKDLPRTGEQARCAKAEELFGGERWVDIRRSEKTGKLLKPKCGQYENAAEEILSMKRSDILKLSTKRTPMYKCKNCHGKGKLVVNVGGTREYATCDHCHGRGGFDK</sequence>
<dbReference type="SUPFAM" id="SSF57938">
    <property type="entry name" value="DnaJ/Hsp40 cysteine-rich domain"/>
    <property type="match status" value="1"/>
</dbReference>
<proteinExistence type="predicted"/>
<dbReference type="KEGG" id="vg:17959437"/>
<keyword evidence="2" id="KW-1185">Reference proteome</keyword>
<dbReference type="Proteomes" id="UP000017647">
    <property type="component" value="Segment"/>
</dbReference>
<name>U5PTL9_9CAUD</name>
<accession>U5PTL9</accession>
<dbReference type="EMBL" id="KF669651">
    <property type="protein sequence ID" value="AGY47234.1"/>
    <property type="molecule type" value="Genomic_DNA"/>
</dbReference>
<dbReference type="Gene3D" id="2.10.230.10">
    <property type="entry name" value="Heat shock protein DnaJ, cysteine-rich domain"/>
    <property type="match status" value="1"/>
</dbReference>
<dbReference type="InterPro" id="IPR036410">
    <property type="entry name" value="HSP_DnaJ_Cys-rich_dom_sf"/>
</dbReference>
<dbReference type="RefSeq" id="YP_008770683.1">
    <property type="nucleotide sequence ID" value="NC_022766.1"/>
</dbReference>
<dbReference type="OrthoDB" id="14900at10239"/>
<reference evidence="1 2" key="1">
    <citation type="journal article" date="2013" name="Genome Announc.">
        <title>Complete Genome of Bacillus pumilus Siphophage Glittering.</title>
        <authorList>
            <person name="Matthew S.P."/>
            <person name="Decker S.L."/>
            <person name="Chamakura K.R."/>
            <person name="Kuty Everett G.F."/>
        </authorList>
    </citation>
    <scope>NUCLEOTIDE SEQUENCE [LARGE SCALE GENOMIC DNA]</scope>
</reference>
<evidence type="ECO:0000313" key="2">
    <source>
        <dbReference type="Proteomes" id="UP000017647"/>
    </source>
</evidence>
<organism evidence="1 2">
    <name type="scientific">Bacillus phage Glittering</name>
    <dbReference type="NCBI Taxonomy" id="2884421"/>
    <lineage>
        <taxon>Viruses</taxon>
        <taxon>Duplodnaviria</taxon>
        <taxon>Heunggongvirae</taxon>
        <taxon>Uroviricota</taxon>
        <taxon>Caudoviricetes</taxon>
        <taxon>Ehrlichviridae</taxon>
        <taxon>Andromedavirus</taxon>
        <taxon>Andromedavirus glittering</taxon>
    </lineage>
</organism>